<keyword evidence="6" id="KW-0472">Membrane</keyword>
<dbReference type="InterPro" id="IPR049142">
    <property type="entry name" value="MS_channel_1st"/>
</dbReference>
<accession>A0ABM9Q7W2</accession>
<reference evidence="11" key="1">
    <citation type="journal article" date="2012" name="PLoS ONE">
        <title>Comparative analysis of genome sequences covering the seven cronobacter species.</title>
        <authorList>
            <person name="Joseph S."/>
            <person name="Desai P."/>
            <person name="Ji Y."/>
            <person name="Cummings C.A."/>
            <person name="Shih R."/>
            <person name="Degoricija L."/>
            <person name="Rico A."/>
            <person name="Brzoska P."/>
            <person name="Hamby S.E."/>
            <person name="Masood N."/>
            <person name="Hariri S."/>
            <person name="Sonbol H."/>
            <person name="Chuzhanova N."/>
            <person name="McClelland M."/>
            <person name="Furtado M.R."/>
            <person name="Forsythe S.J."/>
        </authorList>
    </citation>
    <scope>NUCLEOTIDE SEQUENCE [LARGE SCALE GENOMIC DNA]</scope>
    <source>
        <strain evidence="11">1210</strain>
    </source>
</reference>
<evidence type="ECO:0000256" key="5">
    <source>
        <dbReference type="ARBA" id="ARBA00022989"/>
    </source>
</evidence>
<evidence type="ECO:0000313" key="11">
    <source>
        <dbReference type="Proteomes" id="UP000009342"/>
    </source>
</evidence>
<evidence type="ECO:0000259" key="7">
    <source>
        <dbReference type="Pfam" id="PF00924"/>
    </source>
</evidence>
<keyword evidence="3" id="KW-1003">Cell membrane</keyword>
<dbReference type="SUPFAM" id="SSF50182">
    <property type="entry name" value="Sm-like ribonucleoproteins"/>
    <property type="match status" value="1"/>
</dbReference>
<dbReference type="Gene3D" id="1.10.287.1260">
    <property type="match status" value="1"/>
</dbReference>
<dbReference type="InterPro" id="IPR023408">
    <property type="entry name" value="MscS_beta-dom_sf"/>
</dbReference>
<dbReference type="InterPro" id="IPR049278">
    <property type="entry name" value="MS_channel_C"/>
</dbReference>
<comment type="subcellular location">
    <subcellularLocation>
        <location evidence="1">Cell membrane</location>
        <topology evidence="1">Multi-pass membrane protein</topology>
    </subcellularLocation>
</comment>
<dbReference type="PANTHER" id="PTHR30347">
    <property type="entry name" value="POTASSIUM CHANNEL RELATED"/>
    <property type="match status" value="1"/>
</dbReference>
<evidence type="ECO:0000256" key="3">
    <source>
        <dbReference type="ARBA" id="ARBA00022475"/>
    </source>
</evidence>
<comment type="caution">
    <text evidence="10">The sequence shown here is derived from an EMBL/GenBank/DDBJ whole genome shotgun (WGS) entry which is preliminary data.</text>
</comment>
<dbReference type="Gene3D" id="2.30.30.60">
    <property type="match status" value="1"/>
</dbReference>
<dbReference type="EMBL" id="CAKZ01000107">
    <property type="protein sequence ID" value="CCJ81607.1"/>
    <property type="molecule type" value="Genomic_DNA"/>
</dbReference>
<keyword evidence="11" id="KW-1185">Reference proteome</keyword>
<dbReference type="InterPro" id="IPR011066">
    <property type="entry name" value="MscS_channel_C_sf"/>
</dbReference>
<evidence type="ECO:0000313" key="10">
    <source>
        <dbReference type="EMBL" id="CCJ81607.1"/>
    </source>
</evidence>
<evidence type="ECO:0000256" key="2">
    <source>
        <dbReference type="ARBA" id="ARBA00008017"/>
    </source>
</evidence>
<dbReference type="InterPro" id="IPR010920">
    <property type="entry name" value="LSM_dom_sf"/>
</dbReference>
<dbReference type="InterPro" id="IPR006686">
    <property type="entry name" value="MscS_channel_CS"/>
</dbReference>
<gene>
    <name evidence="10" type="ORF">BN134_2362</name>
</gene>
<dbReference type="Pfam" id="PF21082">
    <property type="entry name" value="MS_channel_3rd"/>
    <property type="match status" value="1"/>
</dbReference>
<dbReference type="Proteomes" id="UP000009342">
    <property type="component" value="Unassembled WGS sequence"/>
</dbReference>
<evidence type="ECO:0000256" key="1">
    <source>
        <dbReference type="ARBA" id="ARBA00004651"/>
    </source>
</evidence>
<evidence type="ECO:0000259" key="8">
    <source>
        <dbReference type="Pfam" id="PF21082"/>
    </source>
</evidence>
<dbReference type="Pfam" id="PF00924">
    <property type="entry name" value="MS_channel_2nd"/>
    <property type="match status" value="1"/>
</dbReference>
<evidence type="ECO:0000259" key="9">
    <source>
        <dbReference type="Pfam" id="PF21088"/>
    </source>
</evidence>
<keyword evidence="5" id="KW-1133">Transmembrane helix</keyword>
<dbReference type="PANTHER" id="PTHR30347:SF9">
    <property type="entry name" value="MINICONDUCTANCE MECHANOSENSITIVE CHANNEL MSCM"/>
    <property type="match status" value="1"/>
</dbReference>
<comment type="similarity">
    <text evidence="2">Belongs to the MscS (TC 1.A.23) family.</text>
</comment>
<dbReference type="Pfam" id="PF21088">
    <property type="entry name" value="MS_channel_1st"/>
    <property type="match status" value="1"/>
</dbReference>
<name>A0ABM9Q7W2_9ENTR</name>
<proteinExistence type="inferred from homology"/>
<dbReference type="InterPro" id="IPR052702">
    <property type="entry name" value="MscS-like_channel"/>
</dbReference>
<dbReference type="SUPFAM" id="SSF82689">
    <property type="entry name" value="Mechanosensitive channel protein MscS (YggB), C-terminal domain"/>
    <property type="match status" value="1"/>
</dbReference>
<sequence length="227" mass="25334">MLIGGLVGFSMIGIEWSKLQWLVAALGVGLGFGLQEIFANFISGLIILFEKPIRIGDTVTIRDLTGSVTRINTRATTISDWDRKEIIVPNKAFITEQFINWSLSDSVTRVVLTVPAPSDANSEEVTQLLYRAAEKCSYVIDNPSPEVFLVDLQQGIQIFELRIHAAEMGHRMPLRHEIHQLILQGFREHGIDMPFPPFQMRLESLDGKRMARTLSSAGRASRAPGSM</sequence>
<dbReference type="Gene3D" id="3.30.70.100">
    <property type="match status" value="1"/>
</dbReference>
<protein>
    <submittedName>
        <fullName evidence="10">Potassium efflux system KefA protein / Small-conductance mechanosensitive channel</fullName>
    </submittedName>
</protein>
<dbReference type="PROSITE" id="PS01246">
    <property type="entry name" value="UPF0003"/>
    <property type="match status" value="1"/>
</dbReference>
<keyword evidence="4" id="KW-0812">Transmembrane</keyword>
<organism evidence="10 11">
    <name type="scientific">Cronobacter dublinensis 1210</name>
    <dbReference type="NCBI Taxonomy" id="1208656"/>
    <lineage>
        <taxon>Bacteria</taxon>
        <taxon>Pseudomonadati</taxon>
        <taxon>Pseudomonadota</taxon>
        <taxon>Gammaproteobacteria</taxon>
        <taxon>Enterobacterales</taxon>
        <taxon>Enterobacteriaceae</taxon>
        <taxon>Cronobacter</taxon>
    </lineage>
</organism>
<feature type="domain" description="Mechanosensitive ion channel MscS" evidence="7">
    <location>
        <begin position="37"/>
        <end position="102"/>
    </location>
</feature>
<feature type="domain" description="Mechanosensitive ion channel MscS C-terminal" evidence="8">
    <location>
        <begin position="111"/>
        <end position="193"/>
    </location>
</feature>
<feature type="domain" description="Mechanosensitive ion channel transmembrane helices 2/3" evidence="9">
    <location>
        <begin position="2"/>
        <end position="35"/>
    </location>
</feature>
<evidence type="ECO:0000256" key="6">
    <source>
        <dbReference type="ARBA" id="ARBA00023136"/>
    </source>
</evidence>
<evidence type="ECO:0000256" key="4">
    <source>
        <dbReference type="ARBA" id="ARBA00022692"/>
    </source>
</evidence>
<dbReference type="InterPro" id="IPR006685">
    <property type="entry name" value="MscS_channel_2nd"/>
</dbReference>